<keyword evidence="3" id="KW-0804">Transcription</keyword>
<dbReference type="GO" id="GO:0006355">
    <property type="term" value="P:regulation of DNA-templated transcription"/>
    <property type="evidence" value="ECO:0007669"/>
    <property type="project" value="InterPro"/>
</dbReference>
<dbReference type="Gene3D" id="1.25.40.10">
    <property type="entry name" value="Tetratricopeptide repeat domain"/>
    <property type="match status" value="1"/>
</dbReference>
<dbReference type="Pfam" id="PF17874">
    <property type="entry name" value="TPR_MalT"/>
    <property type="match status" value="1"/>
</dbReference>
<name>A0A5D0CS06_9BACL</name>
<dbReference type="SUPFAM" id="SSF48452">
    <property type="entry name" value="TPR-like"/>
    <property type="match status" value="1"/>
</dbReference>
<dbReference type="AlphaFoldDB" id="A0A5D0CS06"/>
<dbReference type="Gene3D" id="1.10.10.10">
    <property type="entry name" value="Winged helix-like DNA-binding domain superfamily/Winged helix DNA-binding domain"/>
    <property type="match status" value="1"/>
</dbReference>
<dbReference type="Pfam" id="PF00196">
    <property type="entry name" value="GerE"/>
    <property type="match status" value="1"/>
</dbReference>
<gene>
    <name evidence="5" type="ORF">FRY98_08495</name>
</gene>
<evidence type="ECO:0000256" key="2">
    <source>
        <dbReference type="ARBA" id="ARBA00023125"/>
    </source>
</evidence>
<dbReference type="SMART" id="SM00382">
    <property type="entry name" value="AAA"/>
    <property type="match status" value="1"/>
</dbReference>
<sequence>MIDHPVVESGDPGQGGTTVRRHWLDFMIVPSKFEIPAVPEDYVKRPRLDKRLQGALHRRLTVIEGPPGSGKTTLVSGWKEESAIRLAYIALEEADNHLLRFWLQLIAALDRAIPGFDDGLTSRYIEQFMQQPSRALAELNSTCARQEGPVVLVLDGYHSIEIAEIHDMVAGWIRSLPEPLHIIMITHDELPLNLPKNLVYRIGWPDLAFTLGETKRFCQKHHPPRFSGERALMLQEQTEGWALGLRMLGWTPSSIGDEGRATRNAYGTGSWERQTTVCGRVLEQLLSRLPQESISFLLRTAVPERINESLSGELTESSEPGKVLNELEKERLFFQRTRDGSEVWYRYHPLIARKLRDLLQEQDRELWRSLQRKTGFWLENNGFPMEAMEHYIRGGHYDEASRLLEVLFNQFILREAWTLRRFFAKIPEETIQKRPKLYLSSLFFAAGEQDPERTWEQLDSIEWRVTSGQGGMNDAQKAYSMRVIKVMRAYVCIFKRDLQGLVHQLNDYLDQGFPQEDDIFSYIDYHERHFSRLRSFPGVKGRLLQAERCFEPIMKRWEKIRSYNTAYYAIGYGELLYERNRLRESEVYASLARSIGEELGKAALFVPAAILQSRIAWVRKQGERAQRHLREVRSCLHGREAQEWASVLKACETKLHLMSAEGDPKAGPHYLAAYPDPLAEGSGSNELLGSLVRARALILADRTEEARILLKTIQKCAAARGLLMEQLEACVLLALMYDQQGKSSLAARTFGKAVQLSAGDGHLRTYLDEGEPLRNIAYRYRESRQAYKMEERQVSVRYIDQILFAFEAQEAGRHGEKAAGRNPLSEMERRVLLGASKRWTSKEIAIFLGVSTGTVHTYIQRIFSKLEVNKRKDAVLKAYRAGWLDVDAEP</sequence>
<reference evidence="5 6" key="1">
    <citation type="submission" date="2019-08" db="EMBL/GenBank/DDBJ databases">
        <title>Genome sequencing of Paenibacillus faecis DSM 23593(T).</title>
        <authorList>
            <person name="Kook J.-K."/>
            <person name="Park S.-N."/>
            <person name="Lim Y.K."/>
        </authorList>
    </citation>
    <scope>NUCLEOTIDE SEQUENCE [LARGE SCALE GENOMIC DNA]</scope>
    <source>
        <strain evidence="5 6">DSM 23593</strain>
    </source>
</reference>
<accession>A0A5D0CS06</accession>
<dbReference type="PANTHER" id="PTHR44688:SF16">
    <property type="entry name" value="DNA-BINDING TRANSCRIPTIONAL ACTIVATOR DEVR_DOSR"/>
    <property type="match status" value="1"/>
</dbReference>
<dbReference type="InterPro" id="IPR036388">
    <property type="entry name" value="WH-like_DNA-bd_sf"/>
</dbReference>
<dbReference type="InterPro" id="IPR016032">
    <property type="entry name" value="Sig_transdc_resp-reg_C-effctor"/>
</dbReference>
<dbReference type="InterPro" id="IPR003593">
    <property type="entry name" value="AAA+_ATPase"/>
</dbReference>
<protein>
    <recommendedName>
        <fullName evidence="4">HTH luxR-type domain-containing protein</fullName>
    </recommendedName>
</protein>
<dbReference type="PANTHER" id="PTHR44688">
    <property type="entry name" value="DNA-BINDING TRANSCRIPTIONAL ACTIVATOR DEVR_DOSR"/>
    <property type="match status" value="1"/>
</dbReference>
<dbReference type="PROSITE" id="PS50043">
    <property type="entry name" value="HTH_LUXR_2"/>
    <property type="match status" value="1"/>
</dbReference>
<dbReference type="InterPro" id="IPR000792">
    <property type="entry name" value="Tscrpt_reg_LuxR_C"/>
</dbReference>
<dbReference type="Proteomes" id="UP000325218">
    <property type="component" value="Unassembled WGS sequence"/>
</dbReference>
<dbReference type="SUPFAM" id="SSF52540">
    <property type="entry name" value="P-loop containing nucleoside triphosphate hydrolases"/>
    <property type="match status" value="1"/>
</dbReference>
<dbReference type="InterPro" id="IPR011990">
    <property type="entry name" value="TPR-like_helical_dom_sf"/>
</dbReference>
<dbReference type="EMBL" id="VSDO01000002">
    <property type="protein sequence ID" value="TYA12741.1"/>
    <property type="molecule type" value="Genomic_DNA"/>
</dbReference>
<dbReference type="SUPFAM" id="SSF46894">
    <property type="entry name" value="C-terminal effector domain of the bipartite response regulators"/>
    <property type="match status" value="1"/>
</dbReference>
<dbReference type="InterPro" id="IPR059106">
    <property type="entry name" value="WHD_MalT"/>
</dbReference>
<dbReference type="GO" id="GO:0003677">
    <property type="term" value="F:DNA binding"/>
    <property type="evidence" value="ECO:0007669"/>
    <property type="project" value="UniProtKB-KW"/>
</dbReference>
<evidence type="ECO:0000313" key="5">
    <source>
        <dbReference type="EMBL" id="TYA12741.1"/>
    </source>
</evidence>
<evidence type="ECO:0000259" key="4">
    <source>
        <dbReference type="PROSITE" id="PS50043"/>
    </source>
</evidence>
<evidence type="ECO:0000313" key="6">
    <source>
        <dbReference type="Proteomes" id="UP000325218"/>
    </source>
</evidence>
<feature type="domain" description="HTH luxR-type" evidence="4">
    <location>
        <begin position="817"/>
        <end position="882"/>
    </location>
</feature>
<evidence type="ECO:0000256" key="3">
    <source>
        <dbReference type="ARBA" id="ARBA00023163"/>
    </source>
</evidence>
<dbReference type="RefSeq" id="WP_148451343.1">
    <property type="nucleotide sequence ID" value="NZ_VSDO01000002.1"/>
</dbReference>
<dbReference type="InterPro" id="IPR041617">
    <property type="entry name" value="TPR_MalT"/>
</dbReference>
<keyword evidence="6" id="KW-1185">Reference proteome</keyword>
<dbReference type="SMART" id="SM00421">
    <property type="entry name" value="HTH_LUXR"/>
    <property type="match status" value="1"/>
</dbReference>
<comment type="caution">
    <text evidence="5">The sequence shown here is derived from an EMBL/GenBank/DDBJ whole genome shotgun (WGS) entry which is preliminary data.</text>
</comment>
<evidence type="ECO:0000256" key="1">
    <source>
        <dbReference type="ARBA" id="ARBA00023015"/>
    </source>
</evidence>
<proteinExistence type="predicted"/>
<organism evidence="5 6">
    <name type="scientific">Paenibacillus faecis</name>
    <dbReference type="NCBI Taxonomy" id="862114"/>
    <lineage>
        <taxon>Bacteria</taxon>
        <taxon>Bacillati</taxon>
        <taxon>Bacillota</taxon>
        <taxon>Bacilli</taxon>
        <taxon>Bacillales</taxon>
        <taxon>Paenibacillaceae</taxon>
        <taxon>Paenibacillus</taxon>
    </lineage>
</organism>
<dbReference type="Pfam" id="PF25873">
    <property type="entry name" value="WHD_MalT"/>
    <property type="match status" value="1"/>
</dbReference>
<dbReference type="OrthoDB" id="1137593at2"/>
<keyword evidence="1" id="KW-0805">Transcription regulation</keyword>
<dbReference type="InterPro" id="IPR027417">
    <property type="entry name" value="P-loop_NTPase"/>
</dbReference>
<keyword evidence="2" id="KW-0238">DNA-binding</keyword>
<dbReference type="Gene3D" id="3.40.50.300">
    <property type="entry name" value="P-loop containing nucleotide triphosphate hydrolases"/>
    <property type="match status" value="1"/>
</dbReference>